<organism evidence="2 3">
    <name type="scientific">Candidatus Lloydbacteria bacterium RIFCSPHIGHO2_01_FULL_49_22</name>
    <dbReference type="NCBI Taxonomy" id="1798658"/>
    <lineage>
        <taxon>Bacteria</taxon>
        <taxon>Candidatus Lloydiibacteriota</taxon>
    </lineage>
</organism>
<dbReference type="Proteomes" id="UP000177122">
    <property type="component" value="Unassembled WGS sequence"/>
</dbReference>
<evidence type="ECO:0000313" key="3">
    <source>
        <dbReference type="Proteomes" id="UP000177122"/>
    </source>
</evidence>
<dbReference type="EMBL" id="MHLI01000015">
    <property type="protein sequence ID" value="OGZ05209.1"/>
    <property type="molecule type" value="Genomic_DNA"/>
</dbReference>
<reference evidence="2 3" key="1">
    <citation type="journal article" date="2016" name="Nat. Commun.">
        <title>Thousands of microbial genomes shed light on interconnected biogeochemical processes in an aquifer system.</title>
        <authorList>
            <person name="Anantharaman K."/>
            <person name="Brown C.T."/>
            <person name="Hug L.A."/>
            <person name="Sharon I."/>
            <person name="Castelle C.J."/>
            <person name="Probst A.J."/>
            <person name="Thomas B.C."/>
            <person name="Singh A."/>
            <person name="Wilkins M.J."/>
            <person name="Karaoz U."/>
            <person name="Brodie E.L."/>
            <person name="Williams K.H."/>
            <person name="Hubbard S.S."/>
            <person name="Banfield J.F."/>
        </authorList>
    </citation>
    <scope>NUCLEOTIDE SEQUENCE [LARGE SCALE GENOMIC DNA]</scope>
</reference>
<proteinExistence type="predicted"/>
<keyword evidence="1" id="KW-1133">Transmembrane helix</keyword>
<evidence type="ECO:0000313" key="2">
    <source>
        <dbReference type="EMBL" id="OGZ05209.1"/>
    </source>
</evidence>
<comment type="caution">
    <text evidence="2">The sequence shown here is derived from an EMBL/GenBank/DDBJ whole genome shotgun (WGS) entry which is preliminary data.</text>
</comment>
<name>A0A1G2CUX8_9BACT</name>
<sequence>MDDFFKMDVFFVATTGVVIALGVLLIVALFYVIRILKSFDEVMKNVTLESNDIRDDIRILRARVREEGMKVKHVSDFFASVVSRNKKARGKHKHDAGV</sequence>
<accession>A0A1G2CUX8</accession>
<protein>
    <submittedName>
        <fullName evidence="2">Uncharacterized protein</fullName>
    </submittedName>
</protein>
<keyword evidence="1" id="KW-0812">Transmembrane</keyword>
<feature type="transmembrane region" description="Helical" evidence="1">
    <location>
        <begin position="12"/>
        <end position="33"/>
    </location>
</feature>
<evidence type="ECO:0000256" key="1">
    <source>
        <dbReference type="SAM" id="Phobius"/>
    </source>
</evidence>
<gene>
    <name evidence="2" type="ORF">A2845_02720</name>
</gene>
<keyword evidence="1" id="KW-0472">Membrane</keyword>
<dbReference type="AlphaFoldDB" id="A0A1G2CUX8"/>